<evidence type="ECO:0000313" key="4">
    <source>
        <dbReference type="Proteomes" id="UP000294644"/>
    </source>
</evidence>
<feature type="transmembrane region" description="Helical" evidence="1">
    <location>
        <begin position="142"/>
        <end position="162"/>
    </location>
</feature>
<dbReference type="AlphaFoldDB" id="A0A4R5CYJ4"/>
<protein>
    <submittedName>
        <fullName evidence="3">CPBP family intramembrane metalloprotease</fullName>
    </submittedName>
</protein>
<feature type="transmembrane region" description="Helical" evidence="1">
    <location>
        <begin position="42"/>
        <end position="60"/>
    </location>
</feature>
<keyword evidence="1" id="KW-1133">Transmembrane helix</keyword>
<reference evidence="3 4" key="1">
    <citation type="submission" date="2019-03" db="EMBL/GenBank/DDBJ databases">
        <title>Flavobacterium LB-D12 sp. nov., isolated from arctic soil.</title>
        <authorList>
            <person name="Chaudhary D.K."/>
        </authorList>
    </citation>
    <scope>NUCLEOTIDE SEQUENCE [LARGE SCALE GENOMIC DNA]</scope>
    <source>
        <strain evidence="3 4">LB-D12</strain>
    </source>
</reference>
<dbReference type="GO" id="GO:0008237">
    <property type="term" value="F:metallopeptidase activity"/>
    <property type="evidence" value="ECO:0007669"/>
    <property type="project" value="UniProtKB-KW"/>
</dbReference>
<dbReference type="Pfam" id="PF02517">
    <property type="entry name" value="Rce1-like"/>
    <property type="match status" value="1"/>
</dbReference>
<evidence type="ECO:0000259" key="2">
    <source>
        <dbReference type="Pfam" id="PF02517"/>
    </source>
</evidence>
<keyword evidence="3" id="KW-0378">Hydrolase</keyword>
<feature type="transmembrane region" description="Helical" evidence="1">
    <location>
        <begin position="81"/>
        <end position="100"/>
    </location>
</feature>
<keyword evidence="3" id="KW-0645">Protease</keyword>
<dbReference type="GO" id="GO:0006508">
    <property type="term" value="P:proteolysis"/>
    <property type="evidence" value="ECO:0007669"/>
    <property type="project" value="UniProtKB-KW"/>
</dbReference>
<dbReference type="OrthoDB" id="158986at2"/>
<accession>A0A4R5CYJ4</accession>
<feature type="domain" description="CAAX prenyl protease 2/Lysostaphin resistance protein A-like" evidence="2">
    <location>
        <begin position="113"/>
        <end position="197"/>
    </location>
</feature>
<feature type="transmembrane region" description="Helical" evidence="1">
    <location>
        <begin position="112"/>
        <end position="130"/>
    </location>
</feature>
<dbReference type="EMBL" id="SMFN01000009">
    <property type="protein sequence ID" value="TDE04191.1"/>
    <property type="molecule type" value="Genomic_DNA"/>
</dbReference>
<dbReference type="RefSeq" id="WP_132066149.1">
    <property type="nucleotide sequence ID" value="NZ_SMFN01000009.1"/>
</dbReference>
<keyword evidence="4" id="KW-1185">Reference proteome</keyword>
<name>A0A4R5CYJ4_9FLAO</name>
<keyword evidence="1" id="KW-0472">Membrane</keyword>
<keyword evidence="1" id="KW-0812">Transmembrane</keyword>
<proteinExistence type="predicted"/>
<organism evidence="3 4">
    <name type="scientific">Flavobacterium sandaracinum</name>
    <dbReference type="NCBI Taxonomy" id="2541733"/>
    <lineage>
        <taxon>Bacteria</taxon>
        <taxon>Pseudomonadati</taxon>
        <taxon>Bacteroidota</taxon>
        <taxon>Flavobacteriia</taxon>
        <taxon>Flavobacteriales</taxon>
        <taxon>Flavobacteriaceae</taxon>
        <taxon>Flavobacterium</taxon>
    </lineage>
</organism>
<evidence type="ECO:0000256" key="1">
    <source>
        <dbReference type="SAM" id="Phobius"/>
    </source>
</evidence>
<gene>
    <name evidence="3" type="ORF">E0F91_09010</name>
</gene>
<feature type="transmembrane region" description="Helical" evidence="1">
    <location>
        <begin position="12"/>
        <end position="30"/>
    </location>
</feature>
<dbReference type="InterPro" id="IPR003675">
    <property type="entry name" value="Rce1/LyrA-like_dom"/>
</dbReference>
<dbReference type="Proteomes" id="UP000294644">
    <property type="component" value="Unassembled WGS sequence"/>
</dbReference>
<feature type="transmembrane region" description="Helical" evidence="1">
    <location>
        <begin position="182"/>
        <end position="203"/>
    </location>
</feature>
<dbReference type="GO" id="GO:0004175">
    <property type="term" value="F:endopeptidase activity"/>
    <property type="evidence" value="ECO:0007669"/>
    <property type="project" value="UniProtKB-ARBA"/>
</dbReference>
<keyword evidence="3" id="KW-0482">Metalloprotease</keyword>
<dbReference type="GO" id="GO:0080120">
    <property type="term" value="P:CAAX-box protein maturation"/>
    <property type="evidence" value="ECO:0007669"/>
    <property type="project" value="UniProtKB-ARBA"/>
</dbReference>
<evidence type="ECO:0000313" key="3">
    <source>
        <dbReference type="EMBL" id="TDE04191.1"/>
    </source>
</evidence>
<sequence>MDSIKLFINQSIIILILIVSIAVLTLVTFILPVELANYEKDLYLLVIKTISFLFVFKMILKINFLHLISNDKFNRIDALKILLLAVTYSVLFNYYVVNFTIGENMLMNKHSIIKSIELFFVAPLLEEILFRGIIQKRFNQELNYFLSIMLTSILFSLYHATYQYLFSHLAFSMVVGLIYHKYNSLLLCVFFHSLINIGIFTIYSL</sequence>
<comment type="caution">
    <text evidence="3">The sequence shown here is derived from an EMBL/GenBank/DDBJ whole genome shotgun (WGS) entry which is preliminary data.</text>
</comment>